<dbReference type="AlphaFoldDB" id="A0A8T2PJH1"/>
<sequence length="123" mass="12647">MTFELLDTGSVLRQIPAEDQSVISIQTDYPFVFAINGTFTTVKGRASPSLNRAGLECGVHLLLGQHLVVGGGGGSDGLAVCGSKVTEHALIVELQSAVEGADSAVPDVGEIAATVALQERVSL</sequence>
<keyword evidence="2" id="KW-1185">Reference proteome</keyword>
<proteinExistence type="predicted"/>
<accession>A0A8T2PJH1</accession>
<gene>
    <name evidence="1" type="ORF">JZ751_021079</name>
</gene>
<protein>
    <submittedName>
        <fullName evidence="1">Uncharacterized protein</fullName>
    </submittedName>
</protein>
<organism evidence="1 2">
    <name type="scientific">Albula glossodonta</name>
    <name type="common">roundjaw bonefish</name>
    <dbReference type="NCBI Taxonomy" id="121402"/>
    <lineage>
        <taxon>Eukaryota</taxon>
        <taxon>Metazoa</taxon>
        <taxon>Chordata</taxon>
        <taxon>Craniata</taxon>
        <taxon>Vertebrata</taxon>
        <taxon>Euteleostomi</taxon>
        <taxon>Actinopterygii</taxon>
        <taxon>Neopterygii</taxon>
        <taxon>Teleostei</taxon>
        <taxon>Albuliformes</taxon>
        <taxon>Albulidae</taxon>
        <taxon>Albula</taxon>
    </lineage>
</organism>
<dbReference type="EMBL" id="JAFBMS010000005">
    <property type="protein sequence ID" value="KAG9352665.1"/>
    <property type="molecule type" value="Genomic_DNA"/>
</dbReference>
<comment type="caution">
    <text evidence="1">The sequence shown here is derived from an EMBL/GenBank/DDBJ whole genome shotgun (WGS) entry which is preliminary data.</text>
</comment>
<name>A0A8T2PJH1_9TELE</name>
<dbReference type="Proteomes" id="UP000824540">
    <property type="component" value="Unassembled WGS sequence"/>
</dbReference>
<evidence type="ECO:0000313" key="2">
    <source>
        <dbReference type="Proteomes" id="UP000824540"/>
    </source>
</evidence>
<evidence type="ECO:0000313" key="1">
    <source>
        <dbReference type="EMBL" id="KAG9352665.1"/>
    </source>
</evidence>
<reference evidence="1" key="1">
    <citation type="thesis" date="2021" institute="BYU ScholarsArchive" country="Provo, UT, USA">
        <title>Applications of and Algorithms for Genome Assembly and Genomic Analyses with an Emphasis on Marine Teleosts.</title>
        <authorList>
            <person name="Pickett B.D."/>
        </authorList>
    </citation>
    <scope>NUCLEOTIDE SEQUENCE</scope>
    <source>
        <strain evidence="1">HI-2016</strain>
    </source>
</reference>